<comment type="caution">
    <text evidence="1">The sequence shown here is derived from an EMBL/GenBank/DDBJ whole genome shotgun (WGS) entry which is preliminary data.</text>
</comment>
<keyword evidence="2" id="KW-1185">Reference proteome</keyword>
<dbReference type="InterPro" id="IPR036052">
    <property type="entry name" value="TrpB-like_PALP_sf"/>
</dbReference>
<gene>
    <name evidence="1" type="ORF">V6N12_046142</name>
</gene>
<dbReference type="Gene3D" id="3.40.50.1100">
    <property type="match status" value="1"/>
</dbReference>
<reference evidence="1 2" key="1">
    <citation type="journal article" date="2024" name="G3 (Bethesda)">
        <title>Genome assembly of Hibiscus sabdariffa L. provides insights into metabolisms of medicinal natural products.</title>
        <authorList>
            <person name="Kim T."/>
        </authorList>
    </citation>
    <scope>NUCLEOTIDE SEQUENCE [LARGE SCALE GENOMIC DNA]</scope>
    <source>
        <strain evidence="1">TK-2024</strain>
        <tissue evidence="1">Old leaves</tissue>
    </source>
</reference>
<proteinExistence type="predicted"/>
<organism evidence="1 2">
    <name type="scientific">Hibiscus sabdariffa</name>
    <name type="common">roselle</name>
    <dbReference type="NCBI Taxonomy" id="183260"/>
    <lineage>
        <taxon>Eukaryota</taxon>
        <taxon>Viridiplantae</taxon>
        <taxon>Streptophyta</taxon>
        <taxon>Embryophyta</taxon>
        <taxon>Tracheophyta</taxon>
        <taxon>Spermatophyta</taxon>
        <taxon>Magnoliopsida</taxon>
        <taxon>eudicotyledons</taxon>
        <taxon>Gunneridae</taxon>
        <taxon>Pentapetalae</taxon>
        <taxon>rosids</taxon>
        <taxon>malvids</taxon>
        <taxon>Malvales</taxon>
        <taxon>Malvaceae</taxon>
        <taxon>Malvoideae</taxon>
        <taxon>Hibiscus</taxon>
    </lineage>
</organism>
<protein>
    <submittedName>
        <fullName evidence="1">Uncharacterized protein</fullName>
    </submittedName>
</protein>
<evidence type="ECO:0000313" key="2">
    <source>
        <dbReference type="Proteomes" id="UP001472677"/>
    </source>
</evidence>
<dbReference type="EMBL" id="JBBPBM010000170">
    <property type="protein sequence ID" value="KAK8502356.1"/>
    <property type="molecule type" value="Genomic_DNA"/>
</dbReference>
<sequence>MSLGDRPLTPSSEMRVNGTLLQFQGQELAETMSHNFRSCDTSLNADGETVLVKPKSGNNGIRLAVIAVANGYRLIITMAFGAEEIMANTPNTGQPCQPKCVI</sequence>
<name>A0ABR2B7V4_9ROSI</name>
<accession>A0ABR2B7V4</accession>
<evidence type="ECO:0000313" key="1">
    <source>
        <dbReference type="EMBL" id="KAK8502356.1"/>
    </source>
</evidence>
<dbReference type="Proteomes" id="UP001472677">
    <property type="component" value="Unassembled WGS sequence"/>
</dbReference>